<organism evidence="2 3">
    <name type="scientific">Gossypium davidsonii</name>
    <name type="common">Davidson's cotton</name>
    <name type="synonym">Gossypium klotzschianum subsp. davidsonii</name>
    <dbReference type="NCBI Taxonomy" id="34287"/>
    <lineage>
        <taxon>Eukaryota</taxon>
        <taxon>Viridiplantae</taxon>
        <taxon>Streptophyta</taxon>
        <taxon>Embryophyta</taxon>
        <taxon>Tracheophyta</taxon>
        <taxon>Spermatophyta</taxon>
        <taxon>Magnoliopsida</taxon>
        <taxon>eudicotyledons</taxon>
        <taxon>Gunneridae</taxon>
        <taxon>Pentapetalae</taxon>
        <taxon>rosids</taxon>
        <taxon>malvids</taxon>
        <taxon>Malvales</taxon>
        <taxon>Malvaceae</taxon>
        <taxon>Malvoideae</taxon>
        <taxon>Gossypium</taxon>
    </lineage>
</organism>
<reference evidence="2 3" key="1">
    <citation type="journal article" date="2019" name="Genome Biol. Evol.">
        <title>Insights into the evolution of the New World diploid cottons (Gossypium, subgenus Houzingenia) based on genome sequencing.</title>
        <authorList>
            <person name="Grover C.E."/>
            <person name="Arick M.A. 2nd"/>
            <person name="Thrash A."/>
            <person name="Conover J.L."/>
            <person name="Sanders W.S."/>
            <person name="Peterson D.G."/>
            <person name="Frelichowski J.E."/>
            <person name="Scheffler J.A."/>
            <person name="Scheffler B.E."/>
            <person name="Wendel J.F."/>
        </authorList>
    </citation>
    <scope>NUCLEOTIDE SEQUENCE [LARGE SCALE GENOMIC DNA]</scope>
    <source>
        <strain evidence="2">27</strain>
        <tissue evidence="2">Leaf</tissue>
    </source>
</reference>
<evidence type="ECO:0000313" key="2">
    <source>
        <dbReference type="EMBL" id="MBA0635715.1"/>
    </source>
</evidence>
<sequence length="80" mass="9648">MLEIQNHQEELKARIAELERSFAVYRSCNSMVELKASLCKIEEMKKRIEELEYALQSCEHKIKFLEGSEERWKEQLYHSQ</sequence>
<evidence type="ECO:0000256" key="1">
    <source>
        <dbReference type="SAM" id="Coils"/>
    </source>
</evidence>
<dbReference type="Proteomes" id="UP000593561">
    <property type="component" value="Unassembled WGS sequence"/>
</dbReference>
<comment type="caution">
    <text evidence="2">The sequence shown here is derived from an EMBL/GenBank/DDBJ whole genome shotgun (WGS) entry which is preliminary data.</text>
</comment>
<dbReference type="EMBL" id="JABFAC010242924">
    <property type="protein sequence ID" value="MBA0635715.1"/>
    <property type="molecule type" value="Genomic_DNA"/>
</dbReference>
<proteinExistence type="predicted"/>
<feature type="non-terminal residue" evidence="2">
    <location>
        <position position="80"/>
    </location>
</feature>
<name>A0A7J8TBY5_GOSDV</name>
<dbReference type="SUPFAM" id="SSF46579">
    <property type="entry name" value="Prefoldin"/>
    <property type="match status" value="1"/>
</dbReference>
<feature type="coiled-coil region" evidence="1">
    <location>
        <begin position="1"/>
        <end position="68"/>
    </location>
</feature>
<dbReference type="AlphaFoldDB" id="A0A7J8TBY5"/>
<gene>
    <name evidence="2" type="ORF">Godav_021897</name>
</gene>
<keyword evidence="1" id="KW-0175">Coiled coil</keyword>
<keyword evidence="3" id="KW-1185">Reference proteome</keyword>
<accession>A0A7J8TBY5</accession>
<evidence type="ECO:0000313" key="3">
    <source>
        <dbReference type="Proteomes" id="UP000593561"/>
    </source>
</evidence>
<protein>
    <submittedName>
        <fullName evidence="2">Uncharacterized protein</fullName>
    </submittedName>
</protein>